<sequence length="419" mass="42721">MGWKGLLTAFRDEQVNGRSATASIGGHYGLPSIVAAAVNEIAKSSDPSAEQLVERSGFVQLSDLNGDGRTDYILDTSVTGSAFWCNAQSCAVRVFASTPEGYERNDFQAFNVTPATFTCQRGTCTKADTAAPRMASSGGAPAAPAPAAPETRLAAATVSGPVASAQPVVPSGAAPATAATSAAIPNFFGDAPAAASLESRCNAVSLQTSTNGGFVTAATMTDPDQALAEQFCLARSYAIARGEELLAQVSGVTPSQVAEQCAGFGQLMKTQVAAASVQPREAVLQEVGRFVLESGMSPAQLAKTAQICLGSGYRTDDLDAAIGSALALVALGRAPYAELLGHHLSQGFGTTERTDLSLAWYAQAIEAVDGGTTPVFSPGQPERVDLLRKASLTLGGNAATPAQAGPEVTQAAAIPVFGD</sequence>
<evidence type="ECO:0000313" key="3">
    <source>
        <dbReference type="Proteomes" id="UP000015347"/>
    </source>
</evidence>
<comment type="caution">
    <text evidence="2">The sequence shown here is derived from an EMBL/GenBank/DDBJ whole genome shotgun (WGS) entry which is preliminary data.</text>
</comment>
<dbReference type="AlphaFoldDB" id="S9QGW6"/>
<organism evidence="2 3">
    <name type="scientific">Salipiger mucosus DSM 16094</name>
    <dbReference type="NCBI Taxonomy" id="1123237"/>
    <lineage>
        <taxon>Bacteria</taxon>
        <taxon>Pseudomonadati</taxon>
        <taxon>Pseudomonadota</taxon>
        <taxon>Alphaproteobacteria</taxon>
        <taxon>Rhodobacterales</taxon>
        <taxon>Roseobacteraceae</taxon>
        <taxon>Salipiger</taxon>
    </lineage>
</organism>
<dbReference type="Proteomes" id="UP000015347">
    <property type="component" value="Unassembled WGS sequence"/>
</dbReference>
<evidence type="ECO:0000313" key="2">
    <source>
        <dbReference type="EMBL" id="EPX78863.1"/>
    </source>
</evidence>
<proteinExistence type="predicted"/>
<dbReference type="EMBL" id="APVH01000038">
    <property type="protein sequence ID" value="EPX78863.1"/>
    <property type="molecule type" value="Genomic_DNA"/>
</dbReference>
<name>S9QGW6_9RHOB</name>
<reference evidence="3" key="1">
    <citation type="journal article" date="2014" name="Stand. Genomic Sci.">
        <title>Genome sequence of the exopolysaccharide-producing Salipiger mucosus type strain (DSM 16094(T)), a moderately halophilic member of the Roseobacter clade.</title>
        <authorList>
            <person name="Riedel T."/>
            <person name="Spring S."/>
            <person name="Fiebig A."/>
            <person name="Petersen J."/>
            <person name="Kyrpides N.C."/>
            <person name="Goker M."/>
            <person name="Klenk H.P."/>
        </authorList>
    </citation>
    <scope>NUCLEOTIDE SEQUENCE [LARGE SCALE GENOMIC DNA]</scope>
    <source>
        <strain evidence="3">DSM 16094</strain>
    </source>
</reference>
<feature type="region of interest" description="Disordered" evidence="1">
    <location>
        <begin position="130"/>
        <end position="152"/>
    </location>
</feature>
<dbReference type="RefSeq" id="WP_021120623.1">
    <property type="nucleotide sequence ID" value="NZ_KE557279.1"/>
</dbReference>
<gene>
    <name evidence="2" type="ORF">Salmuc_04453</name>
</gene>
<keyword evidence="3" id="KW-1185">Reference proteome</keyword>
<evidence type="ECO:0000256" key="1">
    <source>
        <dbReference type="SAM" id="MobiDB-lite"/>
    </source>
</evidence>
<dbReference type="STRING" id="1123237.Salmuc_04453"/>
<protein>
    <submittedName>
        <fullName evidence="2">Putative peptidoglycan-binding protein domain protein-containing protein</fullName>
    </submittedName>
</protein>
<dbReference type="HOGENOM" id="CLU_047388_0_0_5"/>
<dbReference type="eggNOG" id="COG3409">
    <property type="taxonomic scope" value="Bacteria"/>
</dbReference>
<accession>S9QGW6</accession>
<feature type="compositionally biased region" description="Low complexity" evidence="1">
    <location>
        <begin position="130"/>
        <end position="142"/>
    </location>
</feature>